<proteinExistence type="predicted"/>
<dbReference type="Proteomes" id="UP000325315">
    <property type="component" value="Unassembled WGS sequence"/>
</dbReference>
<gene>
    <name evidence="2" type="ORF">EPI10_006047</name>
</gene>
<dbReference type="EMBL" id="SMMG02000002">
    <property type="protein sequence ID" value="KAA3483926.1"/>
    <property type="molecule type" value="Genomic_DNA"/>
</dbReference>
<dbReference type="AlphaFoldDB" id="A0A5B6WRJ6"/>
<name>A0A5B6WRJ6_9ROSI</name>
<evidence type="ECO:0000313" key="2">
    <source>
        <dbReference type="EMBL" id="KAA3483926.1"/>
    </source>
</evidence>
<evidence type="ECO:0000256" key="1">
    <source>
        <dbReference type="SAM" id="MobiDB-lite"/>
    </source>
</evidence>
<keyword evidence="3" id="KW-1185">Reference proteome</keyword>
<evidence type="ECO:0000313" key="3">
    <source>
        <dbReference type="Proteomes" id="UP000325315"/>
    </source>
</evidence>
<protein>
    <submittedName>
        <fullName evidence="2">Uncharacterized protein</fullName>
    </submittedName>
</protein>
<organism evidence="2 3">
    <name type="scientific">Gossypium australe</name>
    <dbReference type="NCBI Taxonomy" id="47621"/>
    <lineage>
        <taxon>Eukaryota</taxon>
        <taxon>Viridiplantae</taxon>
        <taxon>Streptophyta</taxon>
        <taxon>Embryophyta</taxon>
        <taxon>Tracheophyta</taxon>
        <taxon>Spermatophyta</taxon>
        <taxon>Magnoliopsida</taxon>
        <taxon>eudicotyledons</taxon>
        <taxon>Gunneridae</taxon>
        <taxon>Pentapetalae</taxon>
        <taxon>rosids</taxon>
        <taxon>malvids</taxon>
        <taxon>Malvales</taxon>
        <taxon>Malvaceae</taxon>
        <taxon>Malvoideae</taxon>
        <taxon>Gossypium</taxon>
    </lineage>
</organism>
<feature type="region of interest" description="Disordered" evidence="1">
    <location>
        <begin position="1"/>
        <end position="35"/>
    </location>
</feature>
<reference evidence="3" key="1">
    <citation type="journal article" date="2019" name="Plant Biotechnol. J.">
        <title>Genome sequencing of the Australian wild diploid species Gossypium australe highlights disease resistance and delayed gland morphogenesis.</title>
        <authorList>
            <person name="Cai Y."/>
            <person name="Cai X."/>
            <person name="Wang Q."/>
            <person name="Wang P."/>
            <person name="Zhang Y."/>
            <person name="Cai C."/>
            <person name="Xu Y."/>
            <person name="Wang K."/>
            <person name="Zhou Z."/>
            <person name="Wang C."/>
            <person name="Geng S."/>
            <person name="Li B."/>
            <person name="Dong Q."/>
            <person name="Hou Y."/>
            <person name="Wang H."/>
            <person name="Ai P."/>
            <person name="Liu Z."/>
            <person name="Yi F."/>
            <person name="Sun M."/>
            <person name="An G."/>
            <person name="Cheng J."/>
            <person name="Zhang Y."/>
            <person name="Shi Q."/>
            <person name="Xie Y."/>
            <person name="Shi X."/>
            <person name="Chang Y."/>
            <person name="Huang F."/>
            <person name="Chen Y."/>
            <person name="Hong S."/>
            <person name="Mi L."/>
            <person name="Sun Q."/>
            <person name="Zhang L."/>
            <person name="Zhou B."/>
            <person name="Peng R."/>
            <person name="Zhang X."/>
            <person name="Liu F."/>
        </authorList>
    </citation>
    <scope>NUCLEOTIDE SEQUENCE [LARGE SCALE GENOMIC DNA]</scope>
    <source>
        <strain evidence="3">cv. PA1801</strain>
    </source>
</reference>
<sequence length="88" mass="9593">MMSPDGALLSLFGTETQRAPDSNPKSSSQASISTKEMRVRMAPFAKVQRSYEGGRGGTELLRRWRLACGAAAQKFQKAPLGFLFAELV</sequence>
<comment type="caution">
    <text evidence="2">The sequence shown here is derived from an EMBL/GenBank/DDBJ whole genome shotgun (WGS) entry which is preliminary data.</text>
</comment>
<accession>A0A5B6WRJ6</accession>
<feature type="compositionally biased region" description="Polar residues" evidence="1">
    <location>
        <begin position="13"/>
        <end position="34"/>
    </location>
</feature>